<dbReference type="EMBL" id="AP019531">
    <property type="protein sequence ID" value="BBI92842.1"/>
    <property type="molecule type" value="Genomic_DNA"/>
</dbReference>
<accession>A0A455VIK5</accession>
<dbReference type="Proteomes" id="UP000324392">
    <property type="component" value="Chromosome"/>
</dbReference>
<protein>
    <submittedName>
        <fullName evidence="2">Uncharacterized protein</fullName>
    </submittedName>
</protein>
<evidence type="ECO:0000313" key="2">
    <source>
        <dbReference type="EMBL" id="BBI92842.1"/>
    </source>
</evidence>
<reference evidence="2 3" key="1">
    <citation type="submission" date="2019-03" db="EMBL/GenBank/DDBJ databases">
        <title>The genome sequence of Candidatus Serratia symbiotica strain IS.</title>
        <authorList>
            <person name="Nikoh N."/>
            <person name="Koga R."/>
            <person name="Oshima K."/>
            <person name="Hattori M."/>
            <person name="Fukatsu T."/>
        </authorList>
    </citation>
    <scope>NUCLEOTIDE SEQUENCE [LARGE SCALE GENOMIC DNA]</scope>
    <source>
        <strain evidence="2 3">IS</strain>
    </source>
</reference>
<keyword evidence="1" id="KW-0812">Transmembrane</keyword>
<keyword evidence="1" id="KW-0472">Membrane</keyword>
<dbReference type="AlphaFoldDB" id="A0A455VIK5"/>
<organism evidence="2 3">
    <name type="scientific">Serratia symbiotica</name>
    <dbReference type="NCBI Taxonomy" id="138074"/>
    <lineage>
        <taxon>Bacteria</taxon>
        <taxon>Pseudomonadati</taxon>
        <taxon>Pseudomonadota</taxon>
        <taxon>Gammaproteobacteria</taxon>
        <taxon>Enterobacterales</taxon>
        <taxon>Yersiniaceae</taxon>
        <taxon>Serratia</taxon>
    </lineage>
</organism>
<name>A0A455VIK5_9GAMM</name>
<gene>
    <name evidence="2" type="ORF">SSYIS1_27560</name>
</gene>
<proteinExistence type="predicted"/>
<evidence type="ECO:0000313" key="3">
    <source>
        <dbReference type="Proteomes" id="UP000324392"/>
    </source>
</evidence>
<evidence type="ECO:0000256" key="1">
    <source>
        <dbReference type="SAM" id="Phobius"/>
    </source>
</evidence>
<sequence length="128" mass="13956">MRRIFTPPVRTFKISNCLNELACVSAVLKAAEIVFAGYATARECVAILVELYATQRGVDAFAKLVVLRPYVDDSVNVATRVRAAISLNQDRVVSINDSWAGFIGRGKKLVTGVALVFGFFIAIVQADF</sequence>
<keyword evidence="1" id="KW-1133">Transmembrane helix</keyword>
<feature type="transmembrane region" description="Helical" evidence="1">
    <location>
        <begin position="109"/>
        <end position="126"/>
    </location>
</feature>